<dbReference type="EMBL" id="JAFBCV010000003">
    <property type="protein sequence ID" value="MBM7838025.1"/>
    <property type="molecule type" value="Genomic_DNA"/>
</dbReference>
<dbReference type="PANTHER" id="PTHR21716">
    <property type="entry name" value="TRANSMEMBRANE PROTEIN"/>
    <property type="match status" value="1"/>
</dbReference>
<feature type="transmembrane region" description="Helical" evidence="6">
    <location>
        <begin position="158"/>
        <end position="180"/>
    </location>
</feature>
<feature type="transmembrane region" description="Helical" evidence="6">
    <location>
        <begin position="255"/>
        <end position="274"/>
    </location>
</feature>
<protein>
    <submittedName>
        <fullName evidence="7">PurR-regulated permease PerM</fullName>
    </submittedName>
</protein>
<reference evidence="7" key="1">
    <citation type="submission" date="2021-01" db="EMBL/GenBank/DDBJ databases">
        <title>Genomic Encyclopedia of Type Strains, Phase IV (KMG-IV): sequencing the most valuable type-strain genomes for metagenomic binning, comparative biology and taxonomic classification.</title>
        <authorList>
            <person name="Goeker M."/>
        </authorList>
    </citation>
    <scope>NUCLEOTIDE SEQUENCE</scope>
    <source>
        <strain evidence="7">DSM 21943</strain>
    </source>
</reference>
<sequence>MKRERLQQDVLKWGKWLIILVFFLLLGQLAAYLEPIWLIGKTLLLPLVVACVIAYLLHPIIEKLATYGLSRGLATALLFLLFIATIVLILMIGIPVFIRQVHDAIDVLPEQLASIKETIFTYQKQLSGLPDPIQVHVEEWTEKVETFAAKSLDQLEQIILTAIQSIMVWVVVPFIVFYLLKDYTLVQRVGFYITPRKWREKVLLYIRDVDKTFGSYIRGQLLVALCVGVISTITFWVLGVPYPVILGLFVGATDLIPYFGAIISAVPAIGVALLDSTSLAIYVAISLFIIQQVEGNILSPLIVGRTVHLHPVLIIFALLIGVEVAGVIGLLVAVPVTAIMKVTLMHIRQYLKGEVEYD</sequence>
<keyword evidence="4 6" id="KW-1133">Transmembrane helix</keyword>
<keyword evidence="5 6" id="KW-0472">Membrane</keyword>
<organism evidence="7 8">
    <name type="scientific">Shouchella xiaoxiensis</name>
    <dbReference type="NCBI Taxonomy" id="766895"/>
    <lineage>
        <taxon>Bacteria</taxon>
        <taxon>Bacillati</taxon>
        <taxon>Bacillota</taxon>
        <taxon>Bacilli</taxon>
        <taxon>Bacillales</taxon>
        <taxon>Bacillaceae</taxon>
        <taxon>Shouchella</taxon>
    </lineage>
</organism>
<dbReference type="Pfam" id="PF01594">
    <property type="entry name" value="AI-2E_transport"/>
    <property type="match status" value="1"/>
</dbReference>
<dbReference type="PANTHER" id="PTHR21716:SF15">
    <property type="entry name" value="TRANSPORT PROTEIN YRRI-RELATED"/>
    <property type="match status" value="1"/>
</dbReference>
<name>A0ABS2SS02_9BACI</name>
<feature type="transmembrane region" description="Helical" evidence="6">
    <location>
        <begin position="73"/>
        <end position="98"/>
    </location>
</feature>
<feature type="transmembrane region" description="Helical" evidence="6">
    <location>
        <begin position="43"/>
        <end position="61"/>
    </location>
</feature>
<comment type="subcellular location">
    <subcellularLocation>
        <location evidence="1">Membrane</location>
        <topology evidence="1">Multi-pass membrane protein</topology>
    </subcellularLocation>
</comment>
<dbReference type="RefSeq" id="WP_035418609.1">
    <property type="nucleotide sequence ID" value="NZ_JAFBCV010000003.1"/>
</dbReference>
<keyword evidence="8" id="KW-1185">Reference proteome</keyword>
<dbReference type="InterPro" id="IPR002549">
    <property type="entry name" value="AI-2E-like"/>
</dbReference>
<dbReference type="Proteomes" id="UP001179280">
    <property type="component" value="Unassembled WGS sequence"/>
</dbReference>
<comment type="caution">
    <text evidence="7">The sequence shown here is derived from an EMBL/GenBank/DDBJ whole genome shotgun (WGS) entry which is preliminary data.</text>
</comment>
<proteinExistence type="inferred from homology"/>
<feature type="transmembrane region" description="Helical" evidence="6">
    <location>
        <begin position="281"/>
        <end position="302"/>
    </location>
</feature>
<feature type="transmembrane region" description="Helical" evidence="6">
    <location>
        <begin position="221"/>
        <end position="249"/>
    </location>
</feature>
<evidence type="ECO:0000256" key="4">
    <source>
        <dbReference type="ARBA" id="ARBA00022989"/>
    </source>
</evidence>
<accession>A0ABS2SS02</accession>
<keyword evidence="3 6" id="KW-0812">Transmembrane</keyword>
<evidence type="ECO:0000256" key="1">
    <source>
        <dbReference type="ARBA" id="ARBA00004141"/>
    </source>
</evidence>
<evidence type="ECO:0000256" key="5">
    <source>
        <dbReference type="ARBA" id="ARBA00023136"/>
    </source>
</evidence>
<feature type="transmembrane region" description="Helical" evidence="6">
    <location>
        <begin position="12"/>
        <end position="31"/>
    </location>
</feature>
<feature type="transmembrane region" description="Helical" evidence="6">
    <location>
        <begin position="314"/>
        <end position="339"/>
    </location>
</feature>
<evidence type="ECO:0000256" key="2">
    <source>
        <dbReference type="ARBA" id="ARBA00009773"/>
    </source>
</evidence>
<evidence type="ECO:0000256" key="6">
    <source>
        <dbReference type="SAM" id="Phobius"/>
    </source>
</evidence>
<gene>
    <name evidence="7" type="ORF">JOC54_001256</name>
</gene>
<evidence type="ECO:0000313" key="8">
    <source>
        <dbReference type="Proteomes" id="UP001179280"/>
    </source>
</evidence>
<evidence type="ECO:0000313" key="7">
    <source>
        <dbReference type="EMBL" id="MBM7838025.1"/>
    </source>
</evidence>
<evidence type="ECO:0000256" key="3">
    <source>
        <dbReference type="ARBA" id="ARBA00022692"/>
    </source>
</evidence>
<comment type="similarity">
    <text evidence="2">Belongs to the autoinducer-2 exporter (AI-2E) (TC 2.A.86) family.</text>
</comment>